<dbReference type="InterPro" id="IPR032675">
    <property type="entry name" value="LRR_dom_sf"/>
</dbReference>
<dbReference type="HOGENOM" id="CLU_021164_3_0_1"/>
<dbReference type="InParanoid" id="A0A067PU28"/>
<name>A0A067PU28_9AGAM</name>
<evidence type="ECO:0000313" key="2">
    <source>
        <dbReference type="Proteomes" id="UP000027265"/>
    </source>
</evidence>
<dbReference type="Gene3D" id="3.80.10.10">
    <property type="entry name" value="Ribonuclease Inhibitor"/>
    <property type="match status" value="1"/>
</dbReference>
<accession>A0A067PU28</accession>
<dbReference type="OrthoDB" id="2631350at2759"/>
<reference evidence="2" key="1">
    <citation type="journal article" date="2014" name="Proc. Natl. Acad. Sci. U.S.A.">
        <title>Extensive sampling of basidiomycete genomes demonstrates inadequacy of the white-rot/brown-rot paradigm for wood decay fungi.</title>
        <authorList>
            <person name="Riley R."/>
            <person name="Salamov A.A."/>
            <person name="Brown D.W."/>
            <person name="Nagy L.G."/>
            <person name="Floudas D."/>
            <person name="Held B.W."/>
            <person name="Levasseur A."/>
            <person name="Lombard V."/>
            <person name="Morin E."/>
            <person name="Otillar R."/>
            <person name="Lindquist E.A."/>
            <person name="Sun H."/>
            <person name="LaButti K.M."/>
            <person name="Schmutz J."/>
            <person name="Jabbour D."/>
            <person name="Luo H."/>
            <person name="Baker S.E."/>
            <person name="Pisabarro A.G."/>
            <person name="Walton J.D."/>
            <person name="Blanchette R.A."/>
            <person name="Henrissat B."/>
            <person name="Martin F."/>
            <person name="Cullen D."/>
            <person name="Hibbett D.S."/>
            <person name="Grigoriev I.V."/>
        </authorList>
    </citation>
    <scope>NUCLEOTIDE SEQUENCE [LARGE SCALE GENOMIC DNA]</scope>
    <source>
        <strain evidence="2">MUCL 33604</strain>
    </source>
</reference>
<protein>
    <recommendedName>
        <fullName evidence="3">F-box domain-containing protein</fullName>
    </recommendedName>
</protein>
<gene>
    <name evidence="1" type="ORF">JAAARDRAFT_192910</name>
</gene>
<evidence type="ECO:0000313" key="1">
    <source>
        <dbReference type="EMBL" id="KDQ58323.1"/>
    </source>
</evidence>
<dbReference type="AlphaFoldDB" id="A0A067PU28"/>
<dbReference type="EMBL" id="KL197717">
    <property type="protein sequence ID" value="KDQ58323.1"/>
    <property type="molecule type" value="Genomic_DNA"/>
</dbReference>
<sequence length="497" mass="56146">MVHHALRISEIVHEICGHLDPDSSPTWRSDLASMAVCCRSFQEPALEVLWRDMEDVEPLLRLIPDLQMLYVHRGGSWARSYTIATTQMTPIDWERFDYYARRVRSIDHKLDHSLCYDIFTQLASQRRGPLLPRLVEFAWSFLRGTRITVVELRPLLAFTSPPLRSLTLNGGEGTGMDDESWRHDVEFIQLLDQFVHSMPLLEELVLSGNLATLHVEFSRRLPNLRIIGVFPSETHWSLQEEGICSMASLQHLHSLSLLRCCVYRDSLPDTPSPIGFSSLENLFLSESKLTSLIYILDGLPVGRIQSIEAYTNADDPNEDEPRSLLIPVFERLSRFATSLTTLDLVLFARVYPSPADGSSNLMTFLGPLLSLRLLKFVHLGFDVAPEDGLIWADADIQRVACAWPHLVDVNFKIRTEGSSLSALQSFIDRCPDLEGLRFPQSTFTIRRYRSDGDTQDLSFGGRAPLSAGIDMGVLNQAFKWMLPVEVEVGSVEFEGVA</sequence>
<evidence type="ECO:0008006" key="3">
    <source>
        <dbReference type="Google" id="ProtNLM"/>
    </source>
</evidence>
<dbReference type="Proteomes" id="UP000027265">
    <property type="component" value="Unassembled WGS sequence"/>
</dbReference>
<keyword evidence="2" id="KW-1185">Reference proteome</keyword>
<dbReference type="SUPFAM" id="SSF52047">
    <property type="entry name" value="RNI-like"/>
    <property type="match status" value="1"/>
</dbReference>
<proteinExistence type="predicted"/>
<organism evidence="1 2">
    <name type="scientific">Jaapia argillacea MUCL 33604</name>
    <dbReference type="NCBI Taxonomy" id="933084"/>
    <lineage>
        <taxon>Eukaryota</taxon>
        <taxon>Fungi</taxon>
        <taxon>Dikarya</taxon>
        <taxon>Basidiomycota</taxon>
        <taxon>Agaricomycotina</taxon>
        <taxon>Agaricomycetes</taxon>
        <taxon>Agaricomycetidae</taxon>
        <taxon>Jaapiales</taxon>
        <taxon>Jaapiaceae</taxon>
        <taxon>Jaapia</taxon>
    </lineage>
</organism>